<dbReference type="RefSeq" id="XP_068358163.1">
    <property type="nucleotide sequence ID" value="XM_068505488.1"/>
</dbReference>
<protein>
    <submittedName>
        <fullName evidence="7">D-isomer specific 2-hydroxyacid dehydrogenase</fullName>
    </submittedName>
</protein>
<comment type="caution">
    <text evidence="7">The sequence shown here is derived from an EMBL/GenBank/DDBJ whole genome shotgun (WGS) entry which is preliminary data.</text>
</comment>
<dbReference type="Pfam" id="PF00389">
    <property type="entry name" value="2-Hacid_dh"/>
    <property type="match status" value="1"/>
</dbReference>
<evidence type="ECO:0000256" key="1">
    <source>
        <dbReference type="ARBA" id="ARBA00005854"/>
    </source>
</evidence>
<keyword evidence="8" id="KW-1185">Reference proteome</keyword>
<evidence type="ECO:0000256" key="3">
    <source>
        <dbReference type="ARBA" id="ARBA00023027"/>
    </source>
</evidence>
<keyword evidence="3" id="KW-0520">NAD</keyword>
<dbReference type="GO" id="GO:0016616">
    <property type="term" value="F:oxidoreductase activity, acting on the CH-OH group of donors, NAD or NADP as acceptor"/>
    <property type="evidence" value="ECO:0007669"/>
    <property type="project" value="InterPro"/>
</dbReference>
<proteinExistence type="inferred from homology"/>
<dbReference type="EMBL" id="MLAK01000772">
    <property type="protein sequence ID" value="OHT05027.1"/>
    <property type="molecule type" value="Genomic_DNA"/>
</dbReference>
<dbReference type="SUPFAM" id="SSF51735">
    <property type="entry name" value="NAD(P)-binding Rossmann-fold domains"/>
    <property type="match status" value="1"/>
</dbReference>
<evidence type="ECO:0000256" key="2">
    <source>
        <dbReference type="ARBA" id="ARBA00023002"/>
    </source>
</evidence>
<accession>A0A1J4K1B3</accession>
<evidence type="ECO:0000313" key="7">
    <source>
        <dbReference type="EMBL" id="OHT05027.1"/>
    </source>
</evidence>
<dbReference type="InterPro" id="IPR006139">
    <property type="entry name" value="D-isomer_2_OHA_DH_cat_dom"/>
</dbReference>
<keyword evidence="2 4" id="KW-0560">Oxidoreductase</keyword>
<dbReference type="Pfam" id="PF02826">
    <property type="entry name" value="2-Hacid_dh_C"/>
    <property type="match status" value="1"/>
</dbReference>
<dbReference type="AlphaFoldDB" id="A0A1J4K1B3"/>
<organism evidence="7 8">
    <name type="scientific">Tritrichomonas foetus</name>
    <dbReference type="NCBI Taxonomy" id="1144522"/>
    <lineage>
        <taxon>Eukaryota</taxon>
        <taxon>Metamonada</taxon>
        <taxon>Parabasalia</taxon>
        <taxon>Tritrichomonadida</taxon>
        <taxon>Tritrichomonadidae</taxon>
        <taxon>Tritrichomonas</taxon>
    </lineage>
</organism>
<feature type="domain" description="D-isomer specific 2-hydroxyacid dehydrogenase catalytic" evidence="5">
    <location>
        <begin position="9"/>
        <end position="306"/>
    </location>
</feature>
<dbReference type="Proteomes" id="UP000179807">
    <property type="component" value="Unassembled WGS sequence"/>
</dbReference>
<feature type="domain" description="D-isomer specific 2-hydroxyacid dehydrogenase NAD-binding" evidence="6">
    <location>
        <begin position="111"/>
        <end position="257"/>
    </location>
</feature>
<dbReference type="VEuPathDB" id="TrichDB:TRFO_27341"/>
<dbReference type="InterPro" id="IPR036291">
    <property type="entry name" value="NAD(P)-bd_dom_sf"/>
</dbReference>
<reference evidence="7" key="1">
    <citation type="submission" date="2016-10" db="EMBL/GenBank/DDBJ databases">
        <authorList>
            <person name="Benchimol M."/>
            <person name="Almeida L.G."/>
            <person name="Vasconcelos A.T."/>
            <person name="Perreira-Neves A."/>
            <person name="Rosa I.A."/>
            <person name="Tasca T."/>
            <person name="Bogo M.R."/>
            <person name="de Souza W."/>
        </authorList>
    </citation>
    <scope>NUCLEOTIDE SEQUENCE [LARGE SCALE GENOMIC DNA]</scope>
    <source>
        <strain evidence="7">K</strain>
    </source>
</reference>
<dbReference type="PANTHER" id="PTHR43761:SF1">
    <property type="entry name" value="D-ISOMER SPECIFIC 2-HYDROXYACID DEHYDROGENASE CATALYTIC DOMAIN-CONTAINING PROTEIN-RELATED"/>
    <property type="match status" value="1"/>
</dbReference>
<gene>
    <name evidence="7" type="ORF">TRFO_27341</name>
</gene>
<name>A0A1J4K1B3_9EUKA</name>
<sequence length="380" mass="42500">MLNHSSCNILFIDSVPKDFINYLQQQGYTVTYDPGLSEDRLTSEITKYNILVLSNKTIDKKILDNAKSLSLVIKMGPGRGNIDLDYASSKGIFVCNTPHSHDDSIAELIVGHLIACDRHIVQNIEHLRHGEWRQKFFLQCDGLTGRTIGIIGSFCRDRLVEIVQSFKMNILFAETYEECLSIAPRCDAISVNVEPFTSEFILNDNFFKKMKNGSIFINVTNSSIVDYEALKNLIDEKDLQVGLDVYPVESKATVADFIDTELAELISSGTSHIGHSTKQSIGKTTDEILNIINDFVLYGKVKNCLNLHKNETDVAYIVRHKGILTKILVKLESLGILVKEVNNSLIDSGECHCAIIRFEGRENIIEEIRSIDGVIGVGLI</sequence>
<dbReference type="GeneID" id="94840192"/>
<dbReference type="OrthoDB" id="418179at2759"/>
<dbReference type="PANTHER" id="PTHR43761">
    <property type="entry name" value="D-ISOMER SPECIFIC 2-HYDROXYACID DEHYDROGENASE FAMILY PROTEIN (AFU_ORTHOLOGUE AFUA_1G13630)"/>
    <property type="match status" value="1"/>
</dbReference>
<dbReference type="SUPFAM" id="SSF52283">
    <property type="entry name" value="Formate/glycerate dehydrogenase catalytic domain-like"/>
    <property type="match status" value="1"/>
</dbReference>
<dbReference type="Gene3D" id="3.40.50.720">
    <property type="entry name" value="NAD(P)-binding Rossmann-like Domain"/>
    <property type="match status" value="2"/>
</dbReference>
<comment type="similarity">
    <text evidence="1 4">Belongs to the D-isomer specific 2-hydroxyacid dehydrogenase family.</text>
</comment>
<evidence type="ECO:0000313" key="8">
    <source>
        <dbReference type="Proteomes" id="UP000179807"/>
    </source>
</evidence>
<dbReference type="InterPro" id="IPR050418">
    <property type="entry name" value="D-iso_2-hydroxyacid_DH_PdxB"/>
</dbReference>
<evidence type="ECO:0000259" key="6">
    <source>
        <dbReference type="Pfam" id="PF02826"/>
    </source>
</evidence>
<dbReference type="InterPro" id="IPR006140">
    <property type="entry name" value="D-isomer_DH_NAD-bd"/>
</dbReference>
<dbReference type="GO" id="GO:0051287">
    <property type="term" value="F:NAD binding"/>
    <property type="evidence" value="ECO:0007669"/>
    <property type="project" value="InterPro"/>
</dbReference>
<evidence type="ECO:0000259" key="5">
    <source>
        <dbReference type="Pfam" id="PF00389"/>
    </source>
</evidence>
<evidence type="ECO:0000256" key="4">
    <source>
        <dbReference type="RuleBase" id="RU003719"/>
    </source>
</evidence>